<keyword evidence="1 4" id="KW-0808">Transferase</keyword>
<proteinExistence type="predicted"/>
<dbReference type="InterPro" id="IPR000182">
    <property type="entry name" value="GNAT_dom"/>
</dbReference>
<keyword evidence="5" id="KW-1185">Reference proteome</keyword>
<sequence length="169" mass="20198">MNYIKQLEPSDLFNLDLINLDKFSESFHFDYYLFYLLNHSEDCFCIFKDNKPVGYILSKLERKNNINSNHLSAISIAPAFRRFHFGSALMNIFENNGNFYFCKFADLFVRKNNISAINFYTKLGYNVYRVVKKYYNDEEDAYDMRKSLMHDKEKEFSKRGCDIHCNDLD</sequence>
<dbReference type="EMBL" id="KE647360">
    <property type="protein sequence ID" value="EQB59835.1"/>
    <property type="molecule type" value="Genomic_DNA"/>
</dbReference>
<accession>T0MFH6</accession>
<protein>
    <submittedName>
        <fullName evidence="4">N-acetyltransferase 5</fullName>
    </submittedName>
</protein>
<organism evidence="4 5">
    <name type="scientific">Vairimorpha apis BRL 01</name>
    <dbReference type="NCBI Taxonomy" id="1037528"/>
    <lineage>
        <taxon>Eukaryota</taxon>
        <taxon>Fungi</taxon>
        <taxon>Fungi incertae sedis</taxon>
        <taxon>Microsporidia</taxon>
        <taxon>Nosematidae</taxon>
        <taxon>Vairimorpha</taxon>
    </lineage>
</organism>
<name>T0MFH6_9MICR</name>
<evidence type="ECO:0000313" key="4">
    <source>
        <dbReference type="EMBL" id="EQB59835.1"/>
    </source>
</evidence>
<dbReference type="CDD" id="cd04301">
    <property type="entry name" value="NAT_SF"/>
    <property type="match status" value="1"/>
</dbReference>
<evidence type="ECO:0000256" key="1">
    <source>
        <dbReference type="ARBA" id="ARBA00022679"/>
    </source>
</evidence>
<dbReference type="Proteomes" id="UP000053780">
    <property type="component" value="Unassembled WGS sequence"/>
</dbReference>
<dbReference type="PANTHER" id="PTHR45910">
    <property type="entry name" value="N-ALPHA-ACETYLTRANSFERASE 20"/>
    <property type="match status" value="1"/>
</dbReference>
<dbReference type="OrthoDB" id="10264728at2759"/>
<dbReference type="VEuPathDB" id="MicrosporidiaDB:NAPIS_ORF02601"/>
<dbReference type="SUPFAM" id="SSF55729">
    <property type="entry name" value="Acyl-CoA N-acyltransferases (Nat)"/>
    <property type="match status" value="1"/>
</dbReference>
<dbReference type="GO" id="GO:0004596">
    <property type="term" value="F:protein-N-terminal amino-acid acetyltransferase activity"/>
    <property type="evidence" value="ECO:0007669"/>
    <property type="project" value="EnsemblFungi"/>
</dbReference>
<feature type="domain" description="N-acetyltransferase" evidence="3">
    <location>
        <begin position="2"/>
        <end position="149"/>
    </location>
</feature>
<dbReference type="InterPro" id="IPR051646">
    <property type="entry name" value="NatB_acetyltransferase_subunit"/>
</dbReference>
<reference evidence="4 5" key="1">
    <citation type="journal article" date="2013" name="BMC Genomics">
        <title>Genome sequencing and comparative genomics of honey bee microsporidia, Nosema apis reveal novel insights into host-parasite interactions.</title>
        <authorList>
            <person name="Chen Yp."/>
            <person name="Pettis J.S."/>
            <person name="Zhao Y."/>
            <person name="Liu X."/>
            <person name="Tallon L.J."/>
            <person name="Sadzewicz L.D."/>
            <person name="Li R."/>
            <person name="Zheng H."/>
            <person name="Huang S."/>
            <person name="Zhang X."/>
            <person name="Hamilton M.C."/>
            <person name="Pernal S.F."/>
            <person name="Melathopoulos A.P."/>
            <person name="Yan X."/>
            <person name="Evans J.D."/>
        </authorList>
    </citation>
    <scope>NUCLEOTIDE SEQUENCE [LARGE SCALE GENOMIC DNA]</scope>
    <source>
        <strain evidence="4 5">BRL 01</strain>
    </source>
</reference>
<dbReference type="AlphaFoldDB" id="T0MFH6"/>
<dbReference type="GO" id="GO:0032956">
    <property type="term" value="P:regulation of actin cytoskeleton organization"/>
    <property type="evidence" value="ECO:0007669"/>
    <property type="project" value="EnsemblFungi"/>
</dbReference>
<dbReference type="Gene3D" id="3.40.630.30">
    <property type="match status" value="1"/>
</dbReference>
<dbReference type="PROSITE" id="PS51186">
    <property type="entry name" value="GNAT"/>
    <property type="match status" value="1"/>
</dbReference>
<gene>
    <name evidence="4" type="ORF">NAPIS_ORF02601</name>
</gene>
<evidence type="ECO:0000259" key="3">
    <source>
        <dbReference type="PROSITE" id="PS51186"/>
    </source>
</evidence>
<keyword evidence="2" id="KW-0012">Acyltransferase</keyword>
<dbReference type="PANTHER" id="PTHR45910:SF1">
    <property type="entry name" value="N-ALPHA-ACETYLTRANSFERASE 20"/>
    <property type="match status" value="1"/>
</dbReference>
<dbReference type="GO" id="GO:0031416">
    <property type="term" value="C:NatB complex"/>
    <property type="evidence" value="ECO:0007669"/>
    <property type="project" value="EnsemblFungi"/>
</dbReference>
<dbReference type="GO" id="GO:0036503">
    <property type="term" value="P:ERAD pathway"/>
    <property type="evidence" value="ECO:0007669"/>
    <property type="project" value="EnsemblFungi"/>
</dbReference>
<dbReference type="GO" id="GO:0000001">
    <property type="term" value="P:mitochondrion inheritance"/>
    <property type="evidence" value="ECO:0007669"/>
    <property type="project" value="EnsemblFungi"/>
</dbReference>
<dbReference type="HOGENOM" id="CLU_013985_7_1_1"/>
<dbReference type="Pfam" id="PF00583">
    <property type="entry name" value="Acetyltransf_1"/>
    <property type="match status" value="1"/>
</dbReference>
<evidence type="ECO:0000313" key="5">
    <source>
        <dbReference type="Proteomes" id="UP000053780"/>
    </source>
</evidence>
<evidence type="ECO:0000256" key="2">
    <source>
        <dbReference type="ARBA" id="ARBA00023315"/>
    </source>
</evidence>
<dbReference type="InterPro" id="IPR016181">
    <property type="entry name" value="Acyl_CoA_acyltransferase"/>
</dbReference>